<dbReference type="Proteomes" id="UP001447842">
    <property type="component" value="Chromosome"/>
</dbReference>
<feature type="domain" description="PhoU" evidence="2">
    <location>
        <begin position="27"/>
        <end position="104"/>
    </location>
</feature>
<evidence type="ECO:0000313" key="3">
    <source>
        <dbReference type="EMBL" id="XAU14570.1"/>
    </source>
</evidence>
<evidence type="ECO:0000256" key="1">
    <source>
        <dbReference type="ARBA" id="ARBA00008107"/>
    </source>
</evidence>
<protein>
    <submittedName>
        <fullName evidence="3">PhoU domain-containing protein</fullName>
    </submittedName>
</protein>
<evidence type="ECO:0000259" key="2">
    <source>
        <dbReference type="Pfam" id="PF01895"/>
    </source>
</evidence>
<proteinExistence type="inferred from homology"/>
<dbReference type="RefSeq" id="WP_345972263.1">
    <property type="nucleotide sequence ID" value="NZ_CP147920.1"/>
</dbReference>
<dbReference type="PANTHER" id="PTHR42930:SF3">
    <property type="entry name" value="PHOSPHATE-SPECIFIC TRANSPORT SYSTEM ACCESSORY PROTEIN PHOU"/>
    <property type="match status" value="1"/>
</dbReference>
<organism evidence="3 4">
    <name type="scientific">Sulfurimonas diazotrophicus</name>
    <dbReference type="NCBI Taxonomy" id="3131939"/>
    <lineage>
        <taxon>Bacteria</taxon>
        <taxon>Pseudomonadati</taxon>
        <taxon>Campylobacterota</taxon>
        <taxon>Epsilonproteobacteria</taxon>
        <taxon>Campylobacterales</taxon>
        <taxon>Sulfurimonadaceae</taxon>
        <taxon>Sulfurimonas</taxon>
    </lineage>
</organism>
<comment type="similarity">
    <text evidence="1">Belongs to the PhoU family.</text>
</comment>
<dbReference type="PANTHER" id="PTHR42930">
    <property type="entry name" value="PHOSPHATE-SPECIFIC TRANSPORT SYSTEM ACCESSORY PROTEIN PHOU"/>
    <property type="match status" value="1"/>
</dbReference>
<dbReference type="Pfam" id="PF01895">
    <property type="entry name" value="PhoU"/>
    <property type="match status" value="2"/>
</dbReference>
<name>A0ABZ3H7P4_9BACT</name>
<sequence>MLPRYETKLREIQGMIAEIIQKEVTANRMALEAYTAKSAEGFEAATDTLKMIENDGNTVDNEIVKTFALFGPEAQELRGLVAYLKMTNELVRIAEGTKKYARRIRELLQSDCDLEPFDNAIVQLHKSVVNALACIHTCVSDIANCDVEETYRKVMVEESKNDDLFAILEKDIMSMIISEHELSAEYVRMLGTLRKLERVCDRAVNVANLLMFEQKGGKLQSY</sequence>
<gene>
    <name evidence="3" type="ORF">WCY31_09980</name>
</gene>
<dbReference type="EMBL" id="CP147920">
    <property type="protein sequence ID" value="XAU14570.1"/>
    <property type="molecule type" value="Genomic_DNA"/>
</dbReference>
<dbReference type="Gene3D" id="1.20.58.220">
    <property type="entry name" value="Phosphate transport system protein phou homolog 2, domain 2"/>
    <property type="match status" value="1"/>
</dbReference>
<dbReference type="InterPro" id="IPR038078">
    <property type="entry name" value="PhoU-like_sf"/>
</dbReference>
<dbReference type="InterPro" id="IPR028366">
    <property type="entry name" value="PhoU"/>
</dbReference>
<dbReference type="SUPFAM" id="SSF109755">
    <property type="entry name" value="PhoU-like"/>
    <property type="match status" value="1"/>
</dbReference>
<feature type="domain" description="PhoU" evidence="2">
    <location>
        <begin position="142"/>
        <end position="209"/>
    </location>
</feature>
<keyword evidence="4" id="KW-1185">Reference proteome</keyword>
<reference evidence="3 4" key="1">
    <citation type="submission" date="2024-03" db="EMBL/GenBank/DDBJ databases">
        <title>Sulfurimonas sp. HSL3-1.</title>
        <authorList>
            <person name="Wang S."/>
        </authorList>
    </citation>
    <scope>NUCLEOTIDE SEQUENCE [LARGE SCALE GENOMIC DNA]</scope>
    <source>
        <strain evidence="3 4">HSL3-1</strain>
    </source>
</reference>
<accession>A0ABZ3H7P4</accession>
<dbReference type="InterPro" id="IPR026022">
    <property type="entry name" value="PhoU_dom"/>
</dbReference>
<evidence type="ECO:0000313" key="4">
    <source>
        <dbReference type="Proteomes" id="UP001447842"/>
    </source>
</evidence>